<gene>
    <name evidence="2" type="ORF">DSTB1V02_LOCUS14708</name>
</gene>
<dbReference type="Gene3D" id="2.80.10.50">
    <property type="match status" value="1"/>
</dbReference>
<proteinExistence type="predicted"/>
<evidence type="ECO:0000313" key="3">
    <source>
        <dbReference type="Proteomes" id="UP000677054"/>
    </source>
</evidence>
<dbReference type="AlphaFoldDB" id="A0A7R9AIU4"/>
<sequence>MVMMVLSTESAPTPNPTKARTNSTSCGRVSNIKTYKILSTSTNKFVQLKGNKRIDAGGSPLKYDDETMEWDFESFELNCHGPRSPTDNPGPTGPILLIRIRSKASGQYLCFRRKGELFLWVS</sequence>
<feature type="compositionally biased region" description="Polar residues" evidence="1">
    <location>
        <begin position="7"/>
        <end position="25"/>
    </location>
</feature>
<keyword evidence="3" id="KW-1185">Reference proteome</keyword>
<dbReference type="InterPro" id="IPR008996">
    <property type="entry name" value="IL1/FGF"/>
</dbReference>
<reference evidence="2" key="1">
    <citation type="submission" date="2020-11" db="EMBL/GenBank/DDBJ databases">
        <authorList>
            <person name="Tran Van P."/>
        </authorList>
    </citation>
    <scope>NUCLEOTIDE SEQUENCE</scope>
</reference>
<evidence type="ECO:0000256" key="1">
    <source>
        <dbReference type="SAM" id="MobiDB-lite"/>
    </source>
</evidence>
<feature type="non-terminal residue" evidence="2">
    <location>
        <position position="1"/>
    </location>
</feature>
<dbReference type="EMBL" id="CAJPEV010014916">
    <property type="protein sequence ID" value="CAG0907059.1"/>
    <property type="molecule type" value="Genomic_DNA"/>
</dbReference>
<accession>A0A7R9AIU4</accession>
<protein>
    <submittedName>
        <fullName evidence="2">Uncharacterized protein</fullName>
    </submittedName>
</protein>
<dbReference type="Proteomes" id="UP000677054">
    <property type="component" value="Unassembled WGS sequence"/>
</dbReference>
<dbReference type="SUPFAM" id="SSF50353">
    <property type="entry name" value="Cytokine"/>
    <property type="match status" value="1"/>
</dbReference>
<name>A0A7R9AIU4_9CRUS</name>
<feature type="region of interest" description="Disordered" evidence="1">
    <location>
        <begin position="1"/>
        <end position="25"/>
    </location>
</feature>
<evidence type="ECO:0000313" key="2">
    <source>
        <dbReference type="EMBL" id="CAD7254962.1"/>
    </source>
</evidence>
<dbReference type="EMBL" id="LR914434">
    <property type="protein sequence ID" value="CAD7254962.1"/>
    <property type="molecule type" value="Genomic_DNA"/>
</dbReference>
<organism evidence="2">
    <name type="scientific">Darwinula stevensoni</name>
    <dbReference type="NCBI Taxonomy" id="69355"/>
    <lineage>
        <taxon>Eukaryota</taxon>
        <taxon>Metazoa</taxon>
        <taxon>Ecdysozoa</taxon>
        <taxon>Arthropoda</taxon>
        <taxon>Crustacea</taxon>
        <taxon>Oligostraca</taxon>
        <taxon>Ostracoda</taxon>
        <taxon>Podocopa</taxon>
        <taxon>Podocopida</taxon>
        <taxon>Darwinulocopina</taxon>
        <taxon>Darwinuloidea</taxon>
        <taxon>Darwinulidae</taxon>
        <taxon>Darwinula</taxon>
    </lineage>
</organism>